<organism evidence="1 2">
    <name type="scientific">Aromatoleum tolulyticum</name>
    <dbReference type="NCBI Taxonomy" id="34027"/>
    <lineage>
        <taxon>Bacteria</taxon>
        <taxon>Pseudomonadati</taxon>
        <taxon>Pseudomonadota</taxon>
        <taxon>Betaproteobacteria</taxon>
        <taxon>Rhodocyclales</taxon>
        <taxon>Rhodocyclaceae</taxon>
        <taxon>Aromatoleum</taxon>
    </lineage>
</organism>
<dbReference type="EMBL" id="FTMD01000007">
    <property type="protein sequence ID" value="SIQ81382.1"/>
    <property type="molecule type" value="Genomic_DNA"/>
</dbReference>
<dbReference type="InterPro" id="IPR044691">
    <property type="entry name" value="DCC1_Trx"/>
</dbReference>
<dbReference type="InterPro" id="IPR007263">
    <property type="entry name" value="DCC1-like"/>
</dbReference>
<proteinExistence type="predicted"/>
<dbReference type="PANTHER" id="PTHR34290:SF2">
    <property type="entry name" value="OS04G0668800 PROTEIN"/>
    <property type="match status" value="1"/>
</dbReference>
<reference evidence="2" key="1">
    <citation type="submission" date="2017-01" db="EMBL/GenBank/DDBJ databases">
        <authorList>
            <person name="Varghese N."/>
            <person name="Submissions S."/>
        </authorList>
    </citation>
    <scope>NUCLEOTIDE SEQUENCE [LARGE SCALE GENOMIC DNA]</scope>
    <source>
        <strain evidence="2">ATCC 51758</strain>
    </source>
</reference>
<evidence type="ECO:0000313" key="1">
    <source>
        <dbReference type="EMBL" id="SIQ81382.1"/>
    </source>
</evidence>
<dbReference type="PANTHER" id="PTHR34290">
    <property type="entry name" value="SI:CH73-390P7.2"/>
    <property type="match status" value="1"/>
</dbReference>
<gene>
    <name evidence="1" type="ORF">SAMN05421829_10721</name>
</gene>
<dbReference type="Proteomes" id="UP000186819">
    <property type="component" value="Unassembled WGS sequence"/>
</dbReference>
<dbReference type="RefSeq" id="WP_076602317.1">
    <property type="nucleotide sequence ID" value="NZ_FTMD01000007.1"/>
</dbReference>
<dbReference type="GO" id="GO:0015035">
    <property type="term" value="F:protein-disulfide reductase activity"/>
    <property type="evidence" value="ECO:0007669"/>
    <property type="project" value="InterPro"/>
</dbReference>
<sequence>MDDACYPLEFLYDGHCRICLFDVAWLRKGDTRGRLVFIDITAPTFDPASYGRTVDALLERIHARRADGTVVEGPEAFRLALTANGWGWAVAPTRWPVAAWITERAYRWFARHRVELSQRYGNVFARMTPSCDADGSCRVYRR</sequence>
<protein>
    <submittedName>
        <fullName evidence="1">Predicted thiol-disulfide oxidoreductase YuxK, DCC family</fullName>
    </submittedName>
</protein>
<evidence type="ECO:0000313" key="2">
    <source>
        <dbReference type="Proteomes" id="UP000186819"/>
    </source>
</evidence>
<dbReference type="AlphaFoldDB" id="A0A1N6VU57"/>
<dbReference type="Pfam" id="PF04134">
    <property type="entry name" value="DCC1-like"/>
    <property type="match status" value="1"/>
</dbReference>
<keyword evidence="2" id="KW-1185">Reference proteome</keyword>
<accession>A0A1N6VU57</accession>
<name>A0A1N6VU57_9RHOO</name>